<dbReference type="PROSITE" id="PS51186">
    <property type="entry name" value="GNAT"/>
    <property type="match status" value="1"/>
</dbReference>
<evidence type="ECO:0000313" key="5">
    <source>
        <dbReference type="Proteomes" id="UP000480178"/>
    </source>
</evidence>
<dbReference type="Pfam" id="PF13673">
    <property type="entry name" value="Acetyltransf_10"/>
    <property type="match status" value="1"/>
</dbReference>
<proteinExistence type="predicted"/>
<dbReference type="SUPFAM" id="SSF55729">
    <property type="entry name" value="Acyl-CoA N-acyltransferases (Nat)"/>
    <property type="match status" value="1"/>
</dbReference>
<feature type="domain" description="N-acetyltransferase" evidence="3">
    <location>
        <begin position="9"/>
        <end position="172"/>
    </location>
</feature>
<dbReference type="AlphaFoldDB" id="A0A6C0GF94"/>
<evidence type="ECO:0000256" key="1">
    <source>
        <dbReference type="ARBA" id="ARBA00022679"/>
    </source>
</evidence>
<reference evidence="4 5" key="1">
    <citation type="submission" date="2020-01" db="EMBL/GenBank/DDBJ databases">
        <authorList>
            <person name="Kim M.K."/>
        </authorList>
    </citation>
    <scope>NUCLEOTIDE SEQUENCE [LARGE SCALE GENOMIC DNA]</scope>
    <source>
        <strain evidence="4 5">172606-1</strain>
    </source>
</reference>
<name>A0A6C0GF94_9BACT</name>
<organism evidence="4 5">
    <name type="scientific">Rhodocytophaga rosea</name>
    <dbReference type="NCBI Taxonomy" id="2704465"/>
    <lineage>
        <taxon>Bacteria</taxon>
        <taxon>Pseudomonadati</taxon>
        <taxon>Bacteroidota</taxon>
        <taxon>Cytophagia</taxon>
        <taxon>Cytophagales</taxon>
        <taxon>Rhodocytophagaceae</taxon>
        <taxon>Rhodocytophaga</taxon>
    </lineage>
</organism>
<keyword evidence="2" id="KW-0012">Acyltransferase</keyword>
<gene>
    <name evidence="4" type="ORF">GXP67_07295</name>
</gene>
<keyword evidence="5" id="KW-1185">Reference proteome</keyword>
<dbReference type="GO" id="GO:0016747">
    <property type="term" value="F:acyltransferase activity, transferring groups other than amino-acyl groups"/>
    <property type="evidence" value="ECO:0007669"/>
    <property type="project" value="InterPro"/>
</dbReference>
<dbReference type="KEGG" id="rhoz:GXP67_07295"/>
<dbReference type="InterPro" id="IPR000182">
    <property type="entry name" value="GNAT_dom"/>
</dbReference>
<dbReference type="InterPro" id="IPR050832">
    <property type="entry name" value="Bact_Acetyltransf"/>
</dbReference>
<sequence>MIVTNTPQNQIRKAEKADVPVIIALAKATWEPTYRDILSKAQLEFMFNEMYSPASLETQMTSLGHIFLILYVQGKPSGYASYSEKPDTNGVFKLQKLYLLPELQGKGLGKKLIEAVEGQVLEEGGKVLELNVNRYNPARNFYERLGFTFYQEEDIPIGEFWMNDFVMRKELSPASR</sequence>
<dbReference type="CDD" id="cd04301">
    <property type="entry name" value="NAT_SF"/>
    <property type="match status" value="1"/>
</dbReference>
<dbReference type="Proteomes" id="UP000480178">
    <property type="component" value="Chromosome"/>
</dbReference>
<dbReference type="Gene3D" id="3.40.630.30">
    <property type="match status" value="1"/>
</dbReference>
<dbReference type="EMBL" id="CP048222">
    <property type="protein sequence ID" value="QHT66474.1"/>
    <property type="molecule type" value="Genomic_DNA"/>
</dbReference>
<dbReference type="RefSeq" id="WP_162442528.1">
    <property type="nucleotide sequence ID" value="NZ_CP048222.1"/>
</dbReference>
<evidence type="ECO:0000259" key="3">
    <source>
        <dbReference type="PROSITE" id="PS51186"/>
    </source>
</evidence>
<evidence type="ECO:0000313" key="4">
    <source>
        <dbReference type="EMBL" id="QHT66474.1"/>
    </source>
</evidence>
<protein>
    <submittedName>
        <fullName evidence="4">GNAT family N-acetyltransferase</fullName>
    </submittedName>
</protein>
<evidence type="ECO:0000256" key="2">
    <source>
        <dbReference type="ARBA" id="ARBA00023315"/>
    </source>
</evidence>
<dbReference type="InterPro" id="IPR016181">
    <property type="entry name" value="Acyl_CoA_acyltransferase"/>
</dbReference>
<accession>A0A6C0GF94</accession>
<keyword evidence="1 4" id="KW-0808">Transferase</keyword>
<dbReference type="PANTHER" id="PTHR43877">
    <property type="entry name" value="AMINOALKYLPHOSPHONATE N-ACETYLTRANSFERASE-RELATED-RELATED"/>
    <property type="match status" value="1"/>
</dbReference>